<gene>
    <name evidence="1" type="ORF">AVEN_41826_1</name>
</gene>
<evidence type="ECO:0000313" key="1">
    <source>
        <dbReference type="EMBL" id="GBL77427.1"/>
    </source>
</evidence>
<accession>A0A4Y2ACU8</accession>
<reference evidence="1 2" key="1">
    <citation type="journal article" date="2019" name="Sci. Rep.">
        <title>Orb-weaving spider Araneus ventricosus genome elucidates the spidroin gene catalogue.</title>
        <authorList>
            <person name="Kono N."/>
            <person name="Nakamura H."/>
            <person name="Ohtoshi R."/>
            <person name="Moran D.A.P."/>
            <person name="Shinohara A."/>
            <person name="Yoshida Y."/>
            <person name="Fujiwara M."/>
            <person name="Mori M."/>
            <person name="Tomita M."/>
            <person name="Arakawa K."/>
        </authorList>
    </citation>
    <scope>NUCLEOTIDE SEQUENCE [LARGE SCALE GENOMIC DNA]</scope>
</reference>
<proteinExistence type="predicted"/>
<comment type="caution">
    <text evidence="1">The sequence shown here is derived from an EMBL/GenBank/DDBJ whole genome shotgun (WGS) entry which is preliminary data.</text>
</comment>
<protein>
    <submittedName>
        <fullName evidence="1">Uncharacterized protein</fullName>
    </submittedName>
</protein>
<dbReference type="OrthoDB" id="10284432at2759"/>
<keyword evidence="2" id="KW-1185">Reference proteome</keyword>
<name>A0A4Y2ACU8_ARAVE</name>
<sequence>MGKISNTGSTPHMKFIIHIPLRAKITRFLWTELSKGRPELGQGGPLASRRHVGIMASAQAIHATRYLACESKALFYSVSIYSGFAEKDRPWRCASFTLAAFLKVARFGGKNTEKAFLALLIEGILDDLV</sequence>
<dbReference type="EMBL" id="BGPR01000012">
    <property type="protein sequence ID" value="GBL77427.1"/>
    <property type="molecule type" value="Genomic_DNA"/>
</dbReference>
<evidence type="ECO:0000313" key="2">
    <source>
        <dbReference type="Proteomes" id="UP000499080"/>
    </source>
</evidence>
<dbReference type="AlphaFoldDB" id="A0A4Y2ACU8"/>
<organism evidence="1 2">
    <name type="scientific">Araneus ventricosus</name>
    <name type="common">Orbweaver spider</name>
    <name type="synonym">Epeira ventricosa</name>
    <dbReference type="NCBI Taxonomy" id="182803"/>
    <lineage>
        <taxon>Eukaryota</taxon>
        <taxon>Metazoa</taxon>
        <taxon>Ecdysozoa</taxon>
        <taxon>Arthropoda</taxon>
        <taxon>Chelicerata</taxon>
        <taxon>Arachnida</taxon>
        <taxon>Araneae</taxon>
        <taxon>Araneomorphae</taxon>
        <taxon>Entelegynae</taxon>
        <taxon>Araneoidea</taxon>
        <taxon>Araneidae</taxon>
        <taxon>Araneus</taxon>
    </lineage>
</organism>
<dbReference type="Proteomes" id="UP000499080">
    <property type="component" value="Unassembled WGS sequence"/>
</dbReference>